<comment type="caution">
    <text evidence="2">The sequence shown here is derived from an EMBL/GenBank/DDBJ whole genome shotgun (WGS) entry which is preliminary data.</text>
</comment>
<dbReference type="RefSeq" id="WP_185905088.1">
    <property type="nucleotide sequence ID" value="NZ_JAASIO010000008.1"/>
</dbReference>
<evidence type="ECO:0000256" key="1">
    <source>
        <dbReference type="ARBA" id="ARBA00009981"/>
    </source>
</evidence>
<proteinExistence type="inferred from homology"/>
<evidence type="ECO:0008006" key="4">
    <source>
        <dbReference type="Google" id="ProtNLM"/>
    </source>
</evidence>
<accession>A0A842JCP0</accession>
<dbReference type="InterPro" id="IPR036165">
    <property type="entry name" value="YefM-like_sf"/>
</dbReference>
<keyword evidence="3" id="KW-1185">Reference proteome</keyword>
<evidence type="ECO:0000313" key="2">
    <source>
        <dbReference type="EMBL" id="MBC2889224.1"/>
    </source>
</evidence>
<gene>
    <name evidence="2" type="ORF">H7313_07670</name>
</gene>
<comment type="similarity">
    <text evidence="1">Belongs to the phD/YefM antitoxin family.</text>
</comment>
<organism evidence="2 3">
    <name type="scientific">Gordonibacter massiliensis</name>
    <name type="common">ex Traore et al. 2017</name>
    <dbReference type="NCBI Taxonomy" id="1841863"/>
    <lineage>
        <taxon>Bacteria</taxon>
        <taxon>Bacillati</taxon>
        <taxon>Actinomycetota</taxon>
        <taxon>Coriobacteriia</taxon>
        <taxon>Eggerthellales</taxon>
        <taxon>Eggerthellaceae</taxon>
        <taxon>Gordonibacter</taxon>
    </lineage>
</organism>
<protein>
    <recommendedName>
        <fullName evidence="4">Prevent-host-death protein</fullName>
    </recommendedName>
</protein>
<sequence>MVQFEKIYPVSAMQRKQGELKQAAQEGIVRITENGSAAYVFCSEEVFLNTLDQTAREAAYAARLDEVLARGRDDVASGRYHTDPDAALSAIEAIRSSMGLADEEG</sequence>
<name>A0A842JCP0_9ACTN</name>
<dbReference type="AlphaFoldDB" id="A0A842JCP0"/>
<evidence type="ECO:0000313" key="3">
    <source>
        <dbReference type="Proteomes" id="UP000587396"/>
    </source>
</evidence>
<dbReference type="EMBL" id="JACMSE010000004">
    <property type="protein sequence ID" value="MBC2889224.1"/>
    <property type="molecule type" value="Genomic_DNA"/>
</dbReference>
<dbReference type="SUPFAM" id="SSF143120">
    <property type="entry name" value="YefM-like"/>
    <property type="match status" value="1"/>
</dbReference>
<reference evidence="2 3" key="1">
    <citation type="submission" date="2020-08" db="EMBL/GenBank/DDBJ databases">
        <authorList>
            <person name="Liu C."/>
            <person name="Sun Q."/>
        </authorList>
    </citation>
    <scope>NUCLEOTIDE SEQUENCE [LARGE SCALE GENOMIC DNA]</scope>
    <source>
        <strain evidence="2 3">N22</strain>
    </source>
</reference>
<dbReference type="Proteomes" id="UP000587396">
    <property type="component" value="Unassembled WGS sequence"/>
</dbReference>